<keyword evidence="2" id="KW-0479">Metal-binding</keyword>
<evidence type="ECO:0000313" key="6">
    <source>
        <dbReference type="EMBL" id="SVD01465.1"/>
    </source>
</evidence>
<gene>
    <name evidence="6" type="ORF">METZ01_LOCUS354319</name>
</gene>
<accession>A0A382RWD1</accession>
<name>A0A382RWD1_9ZZZZ</name>
<dbReference type="InterPro" id="IPR011057">
    <property type="entry name" value="Mss4-like_sf"/>
</dbReference>
<dbReference type="SUPFAM" id="SSF51316">
    <property type="entry name" value="Mss4-like"/>
    <property type="match status" value="1"/>
</dbReference>
<dbReference type="PANTHER" id="PTHR33337:SF40">
    <property type="entry name" value="CENP-V_GFA DOMAIN-CONTAINING PROTEIN-RELATED"/>
    <property type="match status" value="1"/>
</dbReference>
<evidence type="ECO:0000256" key="4">
    <source>
        <dbReference type="ARBA" id="ARBA00023239"/>
    </source>
</evidence>
<dbReference type="EMBL" id="UINC01124366">
    <property type="protein sequence ID" value="SVD01465.1"/>
    <property type="molecule type" value="Genomic_DNA"/>
</dbReference>
<dbReference type="PROSITE" id="PS51891">
    <property type="entry name" value="CENP_V_GFA"/>
    <property type="match status" value="1"/>
</dbReference>
<keyword evidence="3" id="KW-0862">Zinc</keyword>
<dbReference type="PANTHER" id="PTHR33337">
    <property type="entry name" value="GFA DOMAIN-CONTAINING PROTEIN"/>
    <property type="match status" value="1"/>
</dbReference>
<dbReference type="Pfam" id="PF04828">
    <property type="entry name" value="GFA"/>
    <property type="match status" value="1"/>
</dbReference>
<evidence type="ECO:0000256" key="3">
    <source>
        <dbReference type="ARBA" id="ARBA00022833"/>
    </source>
</evidence>
<keyword evidence="4" id="KW-0456">Lyase</keyword>
<evidence type="ECO:0000256" key="1">
    <source>
        <dbReference type="ARBA" id="ARBA00005495"/>
    </source>
</evidence>
<dbReference type="GO" id="GO:0016846">
    <property type="term" value="F:carbon-sulfur lyase activity"/>
    <property type="evidence" value="ECO:0007669"/>
    <property type="project" value="InterPro"/>
</dbReference>
<dbReference type="GO" id="GO:0046872">
    <property type="term" value="F:metal ion binding"/>
    <property type="evidence" value="ECO:0007669"/>
    <property type="project" value="UniProtKB-KW"/>
</dbReference>
<dbReference type="AlphaFoldDB" id="A0A382RWD1"/>
<proteinExistence type="inferred from homology"/>
<dbReference type="Gene3D" id="3.90.1590.10">
    <property type="entry name" value="glutathione-dependent formaldehyde- activating enzyme (gfa)"/>
    <property type="match status" value="1"/>
</dbReference>
<reference evidence="6" key="1">
    <citation type="submission" date="2018-05" db="EMBL/GenBank/DDBJ databases">
        <authorList>
            <person name="Lanie J.A."/>
            <person name="Ng W.-L."/>
            <person name="Kazmierczak K.M."/>
            <person name="Andrzejewski T.M."/>
            <person name="Davidsen T.M."/>
            <person name="Wayne K.J."/>
            <person name="Tettelin H."/>
            <person name="Glass J.I."/>
            <person name="Rusch D."/>
            <person name="Podicherti R."/>
            <person name="Tsui H.-C.T."/>
            <person name="Winkler M.E."/>
        </authorList>
    </citation>
    <scope>NUCLEOTIDE SEQUENCE</scope>
</reference>
<evidence type="ECO:0000259" key="5">
    <source>
        <dbReference type="PROSITE" id="PS51891"/>
    </source>
</evidence>
<dbReference type="InterPro" id="IPR006913">
    <property type="entry name" value="CENP-V/GFA"/>
</dbReference>
<comment type="similarity">
    <text evidence="1">Belongs to the Gfa family.</text>
</comment>
<feature type="domain" description="CENP-V/GFA" evidence="5">
    <location>
        <begin position="7"/>
        <end position="113"/>
    </location>
</feature>
<organism evidence="6">
    <name type="scientific">marine metagenome</name>
    <dbReference type="NCBI Taxonomy" id="408172"/>
    <lineage>
        <taxon>unclassified sequences</taxon>
        <taxon>metagenomes</taxon>
        <taxon>ecological metagenomes</taxon>
    </lineage>
</organism>
<sequence>MTVEEIHKGGCACGEVRYETKGEPQVHAVCHCRYCQLRTGSAFGMGAYFSADKVEFNSGEQTQFKYETVSGNKVTTSFCKKCGSTTNWSIESKMMAGMTAIAVGTFDPPTFWFKVTREIFCRSKAEFIENDIENKFETSASYKPIHKDEPRKTVV</sequence>
<protein>
    <recommendedName>
        <fullName evidence="5">CENP-V/GFA domain-containing protein</fullName>
    </recommendedName>
</protein>
<evidence type="ECO:0000256" key="2">
    <source>
        <dbReference type="ARBA" id="ARBA00022723"/>
    </source>
</evidence>